<sequence length="177" mass="18599">MAKIKDRDTLSIVSGLIGFTGLILVDFASKRAGISKRSYKEAAAGVFVSKSEATSVRGKTLGLIMTAAVSIIGANIIVKRMSQSGRDKLLSKGIVSGITMGAIATALPSLAPQNKVKPKDAASNLSHVFSNIIYGLLTTVAAAKLGHDSLYDVPPQNDYLQPTEQTSEQQKLAPAAR</sequence>
<protein>
    <recommendedName>
        <fullName evidence="5">DUF4235 domain-containing protein</fullName>
    </recommendedName>
</protein>
<name>A0A2U3KW00_9FIRM</name>
<keyword evidence="2" id="KW-1133">Transmembrane helix</keyword>
<proteinExistence type="predicted"/>
<evidence type="ECO:0000256" key="1">
    <source>
        <dbReference type="SAM" id="MobiDB-lite"/>
    </source>
</evidence>
<evidence type="ECO:0008006" key="5">
    <source>
        <dbReference type="Google" id="ProtNLM"/>
    </source>
</evidence>
<evidence type="ECO:0000313" key="4">
    <source>
        <dbReference type="Proteomes" id="UP000238916"/>
    </source>
</evidence>
<dbReference type="AlphaFoldDB" id="A0A2U3KW00"/>
<dbReference type="EMBL" id="OMOF01000218">
    <property type="protein sequence ID" value="SPF43845.1"/>
    <property type="molecule type" value="Genomic_DNA"/>
</dbReference>
<feature type="region of interest" description="Disordered" evidence="1">
    <location>
        <begin position="156"/>
        <end position="177"/>
    </location>
</feature>
<gene>
    <name evidence="3" type="ORF">SBF1_2950010</name>
</gene>
<evidence type="ECO:0000313" key="3">
    <source>
        <dbReference type="EMBL" id="SPF43845.1"/>
    </source>
</evidence>
<accession>A0A2U3KW00</accession>
<evidence type="ECO:0000256" key="2">
    <source>
        <dbReference type="SAM" id="Phobius"/>
    </source>
</evidence>
<organism evidence="3 4">
    <name type="scientific">Candidatus Desulfosporosinus infrequens</name>
    <dbReference type="NCBI Taxonomy" id="2043169"/>
    <lineage>
        <taxon>Bacteria</taxon>
        <taxon>Bacillati</taxon>
        <taxon>Bacillota</taxon>
        <taxon>Clostridia</taxon>
        <taxon>Eubacteriales</taxon>
        <taxon>Desulfitobacteriaceae</taxon>
        <taxon>Desulfosporosinus</taxon>
    </lineage>
</organism>
<feature type="compositionally biased region" description="Polar residues" evidence="1">
    <location>
        <begin position="158"/>
        <end position="170"/>
    </location>
</feature>
<feature type="transmembrane region" description="Helical" evidence="2">
    <location>
        <begin position="60"/>
        <end position="78"/>
    </location>
</feature>
<keyword evidence="2" id="KW-0472">Membrane</keyword>
<keyword evidence="2" id="KW-0812">Transmembrane</keyword>
<dbReference type="Proteomes" id="UP000238916">
    <property type="component" value="Unassembled WGS sequence"/>
</dbReference>
<dbReference type="OrthoDB" id="1798117at2"/>
<reference evidence="4" key="1">
    <citation type="submission" date="2018-02" db="EMBL/GenBank/DDBJ databases">
        <authorList>
            <person name="Hausmann B."/>
        </authorList>
    </citation>
    <scope>NUCLEOTIDE SEQUENCE [LARGE SCALE GENOMIC DNA]</scope>
    <source>
        <strain evidence="4">Peat soil MAG SbF1</strain>
    </source>
</reference>
<feature type="transmembrane region" description="Helical" evidence="2">
    <location>
        <begin position="12"/>
        <end position="29"/>
    </location>
</feature>